<dbReference type="Pfam" id="PF14333">
    <property type="entry name" value="DUF4389"/>
    <property type="match status" value="2"/>
</dbReference>
<evidence type="ECO:0000313" key="3">
    <source>
        <dbReference type="Proteomes" id="UP001317532"/>
    </source>
</evidence>
<feature type="transmembrane region" description="Helical" evidence="1">
    <location>
        <begin position="381"/>
        <end position="401"/>
    </location>
</feature>
<accession>A0AAN1XW82</accession>
<sequence length="453" mass="48783">MSERRKIAVLLAGSVLGCASLLMLVPGLALVAAPRDESGFRATPQQRYTTAAYALASPRFDVAPPPGVLGALGGQRMGAIRVRVRSESGGAIFVGIGREADVQQYLAGVPYQVVRSGREDSAATVVRNAGPLVRPSPPDQRGLWEVRSSGRGPQLLDWRVRPGRWMLVVMNADAAPLVDVSLTTGFKADWLNALAAVLMVIGAIGTALALLTILYGGMIPLPVASPGPSVYPVALDGHLTEPLSRWLWVVKWFLAIPHAAILFLLWIAFGVLTVFAFAAILATGRYPAPLFATNVGILRWNWRVGFYAYSALGTDRYPPFSLLDADYPAHLAVAYPQHLSRGTALIKWWLLAIPHYLILAIFSGTWWYVDASGAGAMQSRGGLLQLLVLVAGIAIAVTGRYPSGLFDLVLGLNRWVIRVVTYVTLMHDAYPPFRVDAGEEEPGPRGMGIMPAS</sequence>
<feature type="transmembrane region" description="Helical" evidence="1">
    <location>
        <begin position="190"/>
        <end position="215"/>
    </location>
</feature>
<dbReference type="KEGG" id="vab:WPS_18180"/>
<proteinExistence type="predicted"/>
<dbReference type="EMBL" id="AP025523">
    <property type="protein sequence ID" value="BDE06542.1"/>
    <property type="molecule type" value="Genomic_DNA"/>
</dbReference>
<feature type="transmembrane region" description="Helical" evidence="1">
    <location>
        <begin position="252"/>
        <end position="281"/>
    </location>
</feature>
<name>A0AAN1XW82_UNVUL</name>
<evidence type="ECO:0000313" key="2">
    <source>
        <dbReference type="EMBL" id="BDE06542.1"/>
    </source>
</evidence>
<protein>
    <recommendedName>
        <fullName evidence="4">DUF4389 domain-containing protein</fullName>
    </recommendedName>
</protein>
<keyword evidence="1" id="KW-1133">Transmembrane helix</keyword>
<evidence type="ECO:0008006" key="4">
    <source>
        <dbReference type="Google" id="ProtNLM"/>
    </source>
</evidence>
<dbReference type="PROSITE" id="PS51257">
    <property type="entry name" value="PROKAR_LIPOPROTEIN"/>
    <property type="match status" value="1"/>
</dbReference>
<keyword evidence="1" id="KW-0472">Membrane</keyword>
<evidence type="ECO:0000256" key="1">
    <source>
        <dbReference type="SAM" id="Phobius"/>
    </source>
</evidence>
<dbReference type="AlphaFoldDB" id="A0AAN1XW82"/>
<dbReference type="RefSeq" id="WP_317994202.1">
    <property type="nucleotide sequence ID" value="NZ_AP025523.1"/>
</dbReference>
<keyword evidence="1" id="KW-0812">Transmembrane</keyword>
<dbReference type="Proteomes" id="UP001317532">
    <property type="component" value="Chromosome"/>
</dbReference>
<feature type="transmembrane region" description="Helical" evidence="1">
    <location>
        <begin position="348"/>
        <end position="369"/>
    </location>
</feature>
<gene>
    <name evidence="2" type="ORF">WPS_18180</name>
</gene>
<dbReference type="InterPro" id="IPR025498">
    <property type="entry name" value="DUF4389"/>
</dbReference>
<reference evidence="2 3" key="1">
    <citation type="journal article" date="2022" name="ISME Commun">
        <title>Vulcanimicrobium alpinus gen. nov. sp. nov., the first cultivated representative of the candidate phylum 'Eremiobacterota', is a metabolically versatile aerobic anoxygenic phototroph.</title>
        <authorList>
            <person name="Yabe S."/>
            <person name="Muto K."/>
            <person name="Abe K."/>
            <person name="Yokota A."/>
            <person name="Staudigel H."/>
            <person name="Tebo B.M."/>
        </authorList>
    </citation>
    <scope>NUCLEOTIDE SEQUENCE [LARGE SCALE GENOMIC DNA]</scope>
    <source>
        <strain evidence="2 3">WC8-2</strain>
    </source>
</reference>
<organism evidence="2 3">
    <name type="scientific">Vulcanimicrobium alpinum</name>
    <dbReference type="NCBI Taxonomy" id="3016050"/>
    <lineage>
        <taxon>Bacteria</taxon>
        <taxon>Bacillati</taxon>
        <taxon>Vulcanimicrobiota</taxon>
        <taxon>Vulcanimicrobiia</taxon>
        <taxon>Vulcanimicrobiales</taxon>
        <taxon>Vulcanimicrobiaceae</taxon>
        <taxon>Vulcanimicrobium</taxon>
    </lineage>
</organism>
<keyword evidence="3" id="KW-1185">Reference proteome</keyword>